<keyword evidence="1" id="KW-0812">Transmembrane</keyword>
<reference evidence="2 3" key="1">
    <citation type="journal article" date="2012" name="J. Bacteriol.">
        <title>Genome of Bacillus macauensis ZFHKF-1, a Long-Chain-Forming Bacterium.</title>
        <authorList>
            <person name="Cai L."/>
            <person name="Zhang T."/>
        </authorList>
    </citation>
    <scope>NUCLEOTIDE SEQUENCE [LARGE SCALE GENOMIC DNA]</scope>
    <source>
        <strain evidence="2 3">ZFHKF-1</strain>
    </source>
</reference>
<keyword evidence="1" id="KW-1133">Transmembrane helix</keyword>
<comment type="caution">
    <text evidence="2">The sequence shown here is derived from an EMBL/GenBank/DDBJ whole genome shotgun (WGS) entry which is preliminary data.</text>
</comment>
<dbReference type="eggNOG" id="ENOG50334NB">
    <property type="taxonomic scope" value="Bacteria"/>
</dbReference>
<feature type="transmembrane region" description="Helical" evidence="1">
    <location>
        <begin position="16"/>
        <end position="33"/>
    </location>
</feature>
<gene>
    <name evidence="2" type="ORF">A374_07201</name>
</gene>
<evidence type="ECO:0000313" key="2">
    <source>
        <dbReference type="EMBL" id="EIT86088.1"/>
    </source>
</evidence>
<proteinExistence type="predicted"/>
<keyword evidence="1" id="KW-0472">Membrane</keyword>
<organism evidence="2 3">
    <name type="scientific">Fictibacillus macauensis ZFHKF-1</name>
    <dbReference type="NCBI Taxonomy" id="1196324"/>
    <lineage>
        <taxon>Bacteria</taxon>
        <taxon>Bacillati</taxon>
        <taxon>Bacillota</taxon>
        <taxon>Bacilli</taxon>
        <taxon>Bacillales</taxon>
        <taxon>Fictibacillaceae</taxon>
        <taxon>Fictibacillus</taxon>
    </lineage>
</organism>
<feature type="transmembrane region" description="Helical" evidence="1">
    <location>
        <begin position="117"/>
        <end position="141"/>
    </location>
</feature>
<dbReference type="Proteomes" id="UP000004080">
    <property type="component" value="Unassembled WGS sequence"/>
</dbReference>
<accession>I8UH05</accession>
<dbReference type="RefSeq" id="WP_007201537.1">
    <property type="nucleotide sequence ID" value="NZ_AKKV01000023.1"/>
</dbReference>
<protein>
    <submittedName>
        <fullName evidence="2">Uncharacterized protein</fullName>
    </submittedName>
</protein>
<sequence length="210" mass="24299">MFTRIDVPFKIRAMGYAFYFPILPLLAFMYYWLNGESEFSFQLLKQMEFLIAPFSVWWIAFLFYDYYEEKGDELLFSYPLKAREHGLLTLVVFGGFYLALILLCSILLSLRISNSNMLLLFLQFGSQTVLYIGIAFSLVIISKKVMIPLLFVGVYVSTEFLTEGSILPFHIMLFNQQSLAFNEIKINVLGNLLFGSVLLTMGHLILKRKL</sequence>
<dbReference type="STRING" id="1196324.A374_07201"/>
<feature type="transmembrane region" description="Helical" evidence="1">
    <location>
        <begin position="186"/>
        <end position="206"/>
    </location>
</feature>
<dbReference type="AlphaFoldDB" id="I8UH05"/>
<dbReference type="OrthoDB" id="2966946at2"/>
<feature type="transmembrane region" description="Helical" evidence="1">
    <location>
        <begin position="147"/>
        <end position="174"/>
    </location>
</feature>
<evidence type="ECO:0000313" key="3">
    <source>
        <dbReference type="Proteomes" id="UP000004080"/>
    </source>
</evidence>
<dbReference type="EMBL" id="AKKV01000023">
    <property type="protein sequence ID" value="EIT86088.1"/>
    <property type="molecule type" value="Genomic_DNA"/>
</dbReference>
<evidence type="ECO:0000256" key="1">
    <source>
        <dbReference type="SAM" id="Phobius"/>
    </source>
</evidence>
<dbReference type="PATRIC" id="fig|1196324.3.peg.1474"/>
<feature type="transmembrane region" description="Helical" evidence="1">
    <location>
        <begin position="49"/>
        <end position="67"/>
    </location>
</feature>
<feature type="transmembrane region" description="Helical" evidence="1">
    <location>
        <begin position="87"/>
        <end position="110"/>
    </location>
</feature>
<name>I8UH05_9BACL</name>
<keyword evidence="3" id="KW-1185">Reference proteome</keyword>